<dbReference type="GO" id="GO:0008745">
    <property type="term" value="F:N-acetylmuramoyl-L-alanine amidase activity"/>
    <property type="evidence" value="ECO:0007669"/>
    <property type="project" value="InterPro"/>
</dbReference>
<dbReference type="SUPFAM" id="SSF55846">
    <property type="entry name" value="N-acetylmuramoyl-L-alanine amidase-like"/>
    <property type="match status" value="1"/>
</dbReference>
<name>A0A1U2D7Q7_9MYCO</name>
<gene>
    <name evidence="2" type="ORF">SAMEA2259716_02446</name>
</gene>
<dbReference type="EMBL" id="FVGW01000004">
    <property type="protein sequence ID" value="SKM05275.1"/>
    <property type="molecule type" value="Genomic_DNA"/>
</dbReference>
<organism evidence="2 3">
    <name type="scientific">Mycobacteroides abscessus subsp. massiliense</name>
    <dbReference type="NCBI Taxonomy" id="1962118"/>
    <lineage>
        <taxon>Bacteria</taxon>
        <taxon>Bacillati</taxon>
        <taxon>Actinomycetota</taxon>
        <taxon>Actinomycetes</taxon>
        <taxon>Mycobacteriales</taxon>
        <taxon>Mycobacteriaceae</taxon>
        <taxon>Mycobacteroides</taxon>
        <taxon>Mycobacteroides abscessus</taxon>
    </lineage>
</organism>
<dbReference type="RefSeq" id="WP_074292822.1">
    <property type="nucleotide sequence ID" value="NZ_FVGW01000004.1"/>
</dbReference>
<dbReference type="Gene3D" id="3.40.80.10">
    <property type="entry name" value="Peptidoglycan recognition protein-like"/>
    <property type="match status" value="1"/>
</dbReference>
<dbReference type="InterPro" id="IPR002502">
    <property type="entry name" value="Amidase_domain"/>
</dbReference>
<protein>
    <submittedName>
        <fullName evidence="2">Metalloendopeptidase-like membrane protein</fullName>
    </submittedName>
</protein>
<evidence type="ECO:0000313" key="2">
    <source>
        <dbReference type="EMBL" id="SKM05275.1"/>
    </source>
</evidence>
<dbReference type="AlphaFoldDB" id="A0A1U2D7Q7"/>
<dbReference type="InterPro" id="IPR036505">
    <property type="entry name" value="Amidase/PGRP_sf"/>
</dbReference>
<proteinExistence type="predicted"/>
<feature type="domain" description="N-acetylmuramoyl-L-alanine amidase" evidence="1">
    <location>
        <begin position="160"/>
        <end position="316"/>
    </location>
</feature>
<dbReference type="Proteomes" id="UP000190074">
    <property type="component" value="Unassembled WGS sequence"/>
</dbReference>
<dbReference type="Pfam" id="PF01510">
    <property type="entry name" value="Amidase_2"/>
    <property type="match status" value="1"/>
</dbReference>
<accession>A0A1U2D7Q7</accession>
<dbReference type="SMART" id="SM00644">
    <property type="entry name" value="Ami_2"/>
    <property type="match status" value="1"/>
</dbReference>
<evidence type="ECO:0000259" key="1">
    <source>
        <dbReference type="SMART" id="SM00644"/>
    </source>
</evidence>
<dbReference type="GO" id="GO:0009253">
    <property type="term" value="P:peptidoglycan catabolic process"/>
    <property type="evidence" value="ECO:0007669"/>
    <property type="project" value="InterPro"/>
</dbReference>
<evidence type="ECO:0000313" key="3">
    <source>
        <dbReference type="Proteomes" id="UP000190074"/>
    </source>
</evidence>
<reference evidence="2 3" key="1">
    <citation type="submission" date="2016-11" db="EMBL/GenBank/DDBJ databases">
        <authorList>
            <consortium name="Pathogen Informatics"/>
        </authorList>
    </citation>
    <scope>NUCLEOTIDE SEQUENCE [LARGE SCALE GENOMIC DNA]</scope>
    <source>
        <strain evidence="2 3">911</strain>
    </source>
</reference>
<sequence length="390" mass="42420">MASRDDYARAIIAEGKRRGITARGIQIGLATAIVESALKMWANGKVPESFNYPHDAVGDDGYSVGLFQQQIVMGPYGWWWADCATCMNPTLSAGLFFDRLAKLPYNDASRSPGSFAQQVQQSDFPERYDQRFAEAVALYNRLEGDVLVDRPDFNEYANWTKNNQSRGNTKIDLILLHTQEGGGGDDAADNLAKYICSTEGGANPVSYHNVLSQASDGGTTVVDCVDTDLASWSVGNGNNRSINYCFAGSYAKWTRAEWLKNAGKAIDVAAYLAVQDCRKYGIPATVIKPPYKAGAGISDHRYVTQVLKWGSHTDVGDGFPWDVFEAAVNKYAGNDTATPGFNYPPTDVMIREIWEQLRGPEGKGWPQLGKNAAGENLSLVDAVAALKAAA</sequence>